<dbReference type="PANTHER" id="PTHR47969:SF15">
    <property type="entry name" value="CHROMOSOME-ASSOCIATED KINESIN KIF4A-RELATED"/>
    <property type="match status" value="1"/>
</dbReference>
<dbReference type="GO" id="GO:0003777">
    <property type="term" value="F:microtubule motor activity"/>
    <property type="evidence" value="ECO:0007669"/>
    <property type="project" value="InterPro"/>
</dbReference>
<dbReference type="SUPFAM" id="SSF52540">
    <property type="entry name" value="P-loop containing nucleoside triphosphate hydrolases"/>
    <property type="match status" value="1"/>
</dbReference>
<gene>
    <name evidence="11" type="primary">Contig10147.g10847</name>
    <name evidence="11" type="ORF">STYLEM_1193</name>
</gene>
<evidence type="ECO:0000256" key="1">
    <source>
        <dbReference type="ARBA" id="ARBA00004496"/>
    </source>
</evidence>
<feature type="domain" description="Kinesin motor" evidence="10">
    <location>
        <begin position="4"/>
        <end position="365"/>
    </location>
</feature>
<reference evidence="11 12" key="1">
    <citation type="submission" date="2014-06" db="EMBL/GenBank/DDBJ databases">
        <authorList>
            <person name="Swart Estienne"/>
        </authorList>
    </citation>
    <scope>NUCLEOTIDE SEQUENCE [LARGE SCALE GENOMIC DNA]</scope>
    <source>
        <strain evidence="11 12">130c</strain>
    </source>
</reference>
<keyword evidence="2" id="KW-0963">Cytoplasm</keyword>
<evidence type="ECO:0000256" key="2">
    <source>
        <dbReference type="ARBA" id="ARBA00022490"/>
    </source>
</evidence>
<proteinExistence type="inferred from homology"/>
<dbReference type="PROSITE" id="PS00411">
    <property type="entry name" value="KINESIN_MOTOR_1"/>
    <property type="match status" value="1"/>
</dbReference>
<feature type="coiled-coil region" evidence="8">
    <location>
        <begin position="380"/>
        <end position="407"/>
    </location>
</feature>
<evidence type="ECO:0000256" key="7">
    <source>
        <dbReference type="RuleBase" id="RU000394"/>
    </source>
</evidence>
<organism evidence="11 12">
    <name type="scientific">Stylonychia lemnae</name>
    <name type="common">Ciliate</name>
    <dbReference type="NCBI Taxonomy" id="5949"/>
    <lineage>
        <taxon>Eukaryota</taxon>
        <taxon>Sar</taxon>
        <taxon>Alveolata</taxon>
        <taxon>Ciliophora</taxon>
        <taxon>Intramacronucleata</taxon>
        <taxon>Spirotrichea</taxon>
        <taxon>Stichotrichia</taxon>
        <taxon>Sporadotrichida</taxon>
        <taxon>Oxytrichidae</taxon>
        <taxon>Stylonychinae</taxon>
        <taxon>Stylonychia</taxon>
    </lineage>
</organism>
<dbReference type="PROSITE" id="PS50067">
    <property type="entry name" value="KINESIN_MOTOR_2"/>
    <property type="match status" value="1"/>
</dbReference>
<dbReference type="Gene3D" id="3.40.850.10">
    <property type="entry name" value="Kinesin motor domain"/>
    <property type="match status" value="1"/>
</dbReference>
<evidence type="ECO:0000256" key="3">
    <source>
        <dbReference type="ARBA" id="ARBA00022741"/>
    </source>
</evidence>
<evidence type="ECO:0000256" key="6">
    <source>
        <dbReference type="PROSITE-ProRule" id="PRU00283"/>
    </source>
</evidence>
<dbReference type="Proteomes" id="UP000039865">
    <property type="component" value="Unassembled WGS sequence"/>
</dbReference>
<dbReference type="InterPro" id="IPR001752">
    <property type="entry name" value="Kinesin_motor_dom"/>
</dbReference>
<evidence type="ECO:0000313" key="11">
    <source>
        <dbReference type="EMBL" id="CDW72236.1"/>
    </source>
</evidence>
<feature type="region of interest" description="Disordered" evidence="9">
    <location>
        <begin position="669"/>
        <end position="718"/>
    </location>
</feature>
<dbReference type="PRINTS" id="PR00380">
    <property type="entry name" value="KINESINHEAVY"/>
</dbReference>
<evidence type="ECO:0000259" key="10">
    <source>
        <dbReference type="PROSITE" id="PS50067"/>
    </source>
</evidence>
<dbReference type="GO" id="GO:0005874">
    <property type="term" value="C:microtubule"/>
    <property type="evidence" value="ECO:0007669"/>
    <property type="project" value="UniProtKB-KW"/>
</dbReference>
<keyword evidence="4 6" id="KW-0067">ATP-binding</keyword>
<evidence type="ECO:0000256" key="4">
    <source>
        <dbReference type="ARBA" id="ARBA00022840"/>
    </source>
</evidence>
<dbReference type="InParanoid" id="A0A077ZUV8"/>
<dbReference type="GO" id="GO:0007052">
    <property type="term" value="P:mitotic spindle organization"/>
    <property type="evidence" value="ECO:0007669"/>
    <property type="project" value="TreeGrafter"/>
</dbReference>
<feature type="coiled-coil region" evidence="8">
    <location>
        <begin position="593"/>
        <end position="638"/>
    </location>
</feature>
<name>A0A077ZUV8_STYLE</name>
<evidence type="ECO:0000256" key="9">
    <source>
        <dbReference type="SAM" id="MobiDB-lite"/>
    </source>
</evidence>
<dbReference type="OMA" id="HITISCS"/>
<keyword evidence="5 8" id="KW-0175">Coiled coil</keyword>
<evidence type="ECO:0000256" key="5">
    <source>
        <dbReference type="ARBA" id="ARBA00023054"/>
    </source>
</evidence>
<dbReference type="InterPro" id="IPR036961">
    <property type="entry name" value="Kinesin_motor_dom_sf"/>
</dbReference>
<feature type="binding site" evidence="6">
    <location>
        <begin position="92"/>
        <end position="99"/>
    </location>
    <ligand>
        <name>ATP</name>
        <dbReference type="ChEBI" id="CHEBI:30616"/>
    </ligand>
</feature>
<dbReference type="InterPro" id="IPR027640">
    <property type="entry name" value="Kinesin-like_fam"/>
</dbReference>
<feature type="compositionally biased region" description="Polar residues" evidence="9">
    <location>
        <begin position="669"/>
        <end position="684"/>
    </location>
</feature>
<dbReference type="SMART" id="SM00129">
    <property type="entry name" value="KISc"/>
    <property type="match status" value="1"/>
</dbReference>
<keyword evidence="3 6" id="KW-0547">Nucleotide-binding</keyword>
<dbReference type="GO" id="GO:0005737">
    <property type="term" value="C:cytoplasm"/>
    <property type="evidence" value="ECO:0007669"/>
    <property type="project" value="UniProtKB-SubCell"/>
</dbReference>
<comment type="subcellular location">
    <subcellularLocation>
        <location evidence="1">Cytoplasm</location>
    </subcellularLocation>
</comment>
<dbReference type="OrthoDB" id="3176171at2759"/>
<comment type="similarity">
    <text evidence="6 7">Belongs to the TRAFAC class myosin-kinesin ATPase superfamily. Kinesin family.</text>
</comment>
<feature type="coiled-coil region" evidence="8">
    <location>
        <begin position="506"/>
        <end position="533"/>
    </location>
</feature>
<dbReference type="InterPro" id="IPR019821">
    <property type="entry name" value="Kinesin_motor_CS"/>
</dbReference>
<dbReference type="AlphaFoldDB" id="A0A077ZUV8"/>
<keyword evidence="6 7" id="KW-0505">Motor protein</keyword>
<dbReference type="GO" id="GO:0008017">
    <property type="term" value="F:microtubule binding"/>
    <property type="evidence" value="ECO:0007669"/>
    <property type="project" value="InterPro"/>
</dbReference>
<dbReference type="GO" id="GO:0005875">
    <property type="term" value="C:microtubule associated complex"/>
    <property type="evidence" value="ECO:0007669"/>
    <property type="project" value="TreeGrafter"/>
</dbReference>
<accession>A0A077ZUV8</accession>
<evidence type="ECO:0000313" key="12">
    <source>
        <dbReference type="Proteomes" id="UP000039865"/>
    </source>
</evidence>
<sequence>MPSNVRVAVRMRPLLSNEITAGHKQSLVDVNPITNQISQDSEDPSKMVKKTFKFDKIIDSQYSQEEVFEQLQIKPLISKVIEGFHATIFAYGQTGSGKTFTMEGYKYEDAKTNERAGKPVIAENYNNGITIRAIREVFRQAEEYKKEKHITISCSFLQIYNEKVFDLLNAGLLKSDKAKQNQGLKIRWNKNDQFQVENLYVFRCDTPEHALELYNKGIKNKIVASHNLNQASSRSHAIFTLSIDIVDNAQVDNIVQSKLQLVDLAGSERQSATGTSGLAQKESIDINKSLFTLRKVITGLAESSRSKKGANNQHIPYRDSKLTCLLKQSIGGNSYCLMIACLSPSDHYIEENISTLNYATKASYISNEPIKNEDPKMKMINDLKQKVLNLQRELAQANNHIEFLSNLTGQPIPQNSQSTNVSTLNQSYQGDQVDQPSMIQQQPVSQAHQSDNLIHQQKQPVKTEVITKIVYQQQPQQNSSGGSQDMFNRLDQNQLSQRLIDSVAMVKELMQSNKTLRETMDQLNEHNDKNSNELFHLQIENRDLRDRIEILESVIGSSTKQSEFDQLDWRDLIMEAEEKKKPMTSIKTSNIAINEMATELIATKKQNRQLSEEIDQIRQQLEESHQNQNKIIQQQQIQQQALYQQQQQHHYQQQQMSNQQQLMNIYGAQNNDTPQKRSQSNGFNKPSGGGQVKQPQTKQEALKLLNEMMNKRVAQKKH</sequence>
<dbReference type="CDD" id="cd00106">
    <property type="entry name" value="KISc"/>
    <property type="match status" value="1"/>
</dbReference>
<keyword evidence="12" id="KW-1185">Reference proteome</keyword>
<keyword evidence="7" id="KW-0493">Microtubule</keyword>
<dbReference type="GO" id="GO:0051231">
    <property type="term" value="P:spindle elongation"/>
    <property type="evidence" value="ECO:0007669"/>
    <property type="project" value="TreeGrafter"/>
</dbReference>
<protein>
    <recommendedName>
        <fullName evidence="7">Kinesin-like protein</fullName>
    </recommendedName>
</protein>
<dbReference type="Pfam" id="PF00225">
    <property type="entry name" value="Kinesin"/>
    <property type="match status" value="1"/>
</dbReference>
<dbReference type="EMBL" id="CCKQ01001133">
    <property type="protein sequence ID" value="CDW72236.1"/>
    <property type="molecule type" value="Genomic_DNA"/>
</dbReference>
<dbReference type="PANTHER" id="PTHR47969">
    <property type="entry name" value="CHROMOSOME-ASSOCIATED KINESIN KIF4A-RELATED"/>
    <property type="match status" value="1"/>
</dbReference>
<dbReference type="InterPro" id="IPR027417">
    <property type="entry name" value="P-loop_NTPase"/>
</dbReference>
<dbReference type="GO" id="GO:0005524">
    <property type="term" value="F:ATP binding"/>
    <property type="evidence" value="ECO:0007669"/>
    <property type="project" value="UniProtKB-UniRule"/>
</dbReference>
<evidence type="ECO:0000256" key="8">
    <source>
        <dbReference type="SAM" id="Coils"/>
    </source>
</evidence>
<dbReference type="GO" id="GO:0007018">
    <property type="term" value="P:microtubule-based movement"/>
    <property type="evidence" value="ECO:0007669"/>
    <property type="project" value="InterPro"/>
</dbReference>